<gene>
    <name evidence="7" type="ordered locus">Acear_0837</name>
</gene>
<evidence type="ECO:0000313" key="8">
    <source>
        <dbReference type="Proteomes" id="UP000001661"/>
    </source>
</evidence>
<dbReference type="InterPro" id="IPR014777">
    <property type="entry name" value="4pyrrole_Mease_sub1"/>
</dbReference>
<evidence type="ECO:0000256" key="3">
    <source>
        <dbReference type="ARBA" id="ARBA00022603"/>
    </source>
</evidence>
<dbReference type="OrthoDB" id="9772960at2"/>
<protein>
    <submittedName>
        <fullName evidence="7">Precorrin-3 methyltransferase</fullName>
        <ecNumber evidence="7">2.1.1.131</ecNumber>
    </submittedName>
</protein>
<dbReference type="GO" id="GO:0032259">
    <property type="term" value="P:methylation"/>
    <property type="evidence" value="ECO:0007669"/>
    <property type="project" value="UniProtKB-KW"/>
</dbReference>
<keyword evidence="4 7" id="KW-0808">Transferase</keyword>
<dbReference type="CDD" id="cd11646">
    <property type="entry name" value="Precorrin_3B_C17_MT"/>
    <property type="match status" value="1"/>
</dbReference>
<keyword evidence="3 7" id="KW-0489">Methyltransferase</keyword>
<dbReference type="InterPro" id="IPR000878">
    <property type="entry name" value="4pyrrol_Mease"/>
</dbReference>
<name>D9QVW3_ACEAZ</name>
<dbReference type="SUPFAM" id="SSF53790">
    <property type="entry name" value="Tetrapyrrole methylase"/>
    <property type="match status" value="1"/>
</dbReference>
<dbReference type="Pfam" id="PF00590">
    <property type="entry name" value="TP_methylase"/>
    <property type="match status" value="1"/>
</dbReference>
<dbReference type="eggNOG" id="COG1010">
    <property type="taxonomic scope" value="Bacteria"/>
</dbReference>
<dbReference type="RefSeq" id="WP_013277818.1">
    <property type="nucleotide sequence ID" value="NC_014378.1"/>
</dbReference>
<accession>D9QVW3</accession>
<dbReference type="InterPro" id="IPR051810">
    <property type="entry name" value="Precorrin_MeTrfase"/>
</dbReference>
<evidence type="ECO:0000256" key="4">
    <source>
        <dbReference type="ARBA" id="ARBA00022679"/>
    </source>
</evidence>
<sequence length="273" mass="29735">MRTSSIIEWQEDGITLKEDETGRSDSSSSRGEVYVVGIGPGDLEHLSIKAFQIIKDVDVVAGYNTYIDLVDELISKEQEVISTGMTKEIDRVEMALEAAQKGNRVAIVSSGDAGVYGMAGLVLETVDKKDLELEVEIIPGITAANAAASTLGAPLMHDYAVISLSDLLTPWKVIVDRLKRAAGGDFVVVLYNPKSKQRQQQIVKAREIFLQHKEPATPVGIVRSAKRGSEEMVITDLENMLDEEIGMVTTVIIGNSETFSFADSMVTPRGYEV</sequence>
<dbReference type="NCBIfam" id="TIGR01466">
    <property type="entry name" value="cobJ_cbiH"/>
    <property type="match status" value="1"/>
</dbReference>
<dbReference type="GO" id="GO:0030789">
    <property type="term" value="F:precorrin-3B C17-methyltransferase activity"/>
    <property type="evidence" value="ECO:0007669"/>
    <property type="project" value="UniProtKB-EC"/>
</dbReference>
<dbReference type="KEGG" id="aar:Acear_0837"/>
<dbReference type="STRING" id="574087.Acear_0837"/>
<proteinExistence type="predicted"/>
<evidence type="ECO:0000256" key="2">
    <source>
        <dbReference type="ARBA" id="ARBA00022573"/>
    </source>
</evidence>
<dbReference type="PANTHER" id="PTHR47036:SF1">
    <property type="entry name" value="COBALT-FACTOR III C(17)-METHYLTRANSFERASE-RELATED"/>
    <property type="match status" value="1"/>
</dbReference>
<dbReference type="GO" id="GO:0009236">
    <property type="term" value="P:cobalamin biosynthetic process"/>
    <property type="evidence" value="ECO:0007669"/>
    <property type="project" value="UniProtKB-UniPathway"/>
</dbReference>
<dbReference type="InterPro" id="IPR006363">
    <property type="entry name" value="Cbl_synth_CobJ/CibH_dom"/>
</dbReference>
<dbReference type="AlphaFoldDB" id="D9QVW3"/>
<dbReference type="PANTHER" id="PTHR47036">
    <property type="entry name" value="COBALT-FACTOR III C(17)-METHYLTRANSFERASE-RELATED"/>
    <property type="match status" value="1"/>
</dbReference>
<evidence type="ECO:0000259" key="6">
    <source>
        <dbReference type="Pfam" id="PF00590"/>
    </source>
</evidence>
<keyword evidence="2" id="KW-0169">Cobalamin biosynthesis</keyword>
<evidence type="ECO:0000313" key="7">
    <source>
        <dbReference type="EMBL" id="ADL12372.1"/>
    </source>
</evidence>
<comment type="pathway">
    <text evidence="1">Cofactor biosynthesis; adenosylcobalamin biosynthesis.</text>
</comment>
<keyword evidence="5" id="KW-0949">S-adenosyl-L-methionine</keyword>
<dbReference type="Proteomes" id="UP000001661">
    <property type="component" value="Chromosome"/>
</dbReference>
<feature type="domain" description="Tetrapyrrole methylase" evidence="6">
    <location>
        <begin position="33"/>
        <end position="239"/>
    </location>
</feature>
<reference evidence="7 8" key="1">
    <citation type="journal article" date="2010" name="Stand. Genomic Sci.">
        <title>Complete genome sequence of Acetohalobium arabaticum type strain (Z-7288).</title>
        <authorList>
            <person name="Sikorski J."/>
            <person name="Lapidus A."/>
            <person name="Chertkov O."/>
            <person name="Lucas S."/>
            <person name="Copeland A."/>
            <person name="Glavina Del Rio T."/>
            <person name="Nolan M."/>
            <person name="Tice H."/>
            <person name="Cheng J.F."/>
            <person name="Han C."/>
            <person name="Brambilla E."/>
            <person name="Pitluck S."/>
            <person name="Liolios K."/>
            <person name="Ivanova N."/>
            <person name="Mavromatis K."/>
            <person name="Mikhailova N."/>
            <person name="Pati A."/>
            <person name="Bruce D."/>
            <person name="Detter C."/>
            <person name="Tapia R."/>
            <person name="Goodwin L."/>
            <person name="Chen A."/>
            <person name="Palaniappan K."/>
            <person name="Land M."/>
            <person name="Hauser L."/>
            <person name="Chang Y.J."/>
            <person name="Jeffries C.D."/>
            <person name="Rohde M."/>
            <person name="Goker M."/>
            <person name="Spring S."/>
            <person name="Woyke T."/>
            <person name="Bristow J."/>
            <person name="Eisen J.A."/>
            <person name="Markowitz V."/>
            <person name="Hugenholtz P."/>
            <person name="Kyrpides N.C."/>
            <person name="Klenk H.P."/>
        </authorList>
    </citation>
    <scope>NUCLEOTIDE SEQUENCE [LARGE SCALE GENOMIC DNA]</scope>
    <source>
        <strain evidence="8">ATCC 49924 / DSM 5501 / Z-7288</strain>
    </source>
</reference>
<evidence type="ECO:0000256" key="5">
    <source>
        <dbReference type="ARBA" id="ARBA00022691"/>
    </source>
</evidence>
<dbReference type="Gene3D" id="3.30.950.10">
    <property type="entry name" value="Methyltransferase, Cobalt-precorrin-4 Transmethylase, Domain 2"/>
    <property type="match status" value="1"/>
</dbReference>
<keyword evidence="8" id="KW-1185">Reference proteome</keyword>
<evidence type="ECO:0000256" key="1">
    <source>
        <dbReference type="ARBA" id="ARBA00004953"/>
    </source>
</evidence>
<dbReference type="EC" id="2.1.1.131" evidence="7"/>
<dbReference type="InterPro" id="IPR014776">
    <property type="entry name" value="4pyrrole_Mease_sub2"/>
</dbReference>
<dbReference type="UniPathway" id="UPA00148"/>
<organism evidence="7 8">
    <name type="scientific">Acetohalobium arabaticum (strain ATCC 49924 / DSM 5501 / Z-7288)</name>
    <dbReference type="NCBI Taxonomy" id="574087"/>
    <lineage>
        <taxon>Bacteria</taxon>
        <taxon>Bacillati</taxon>
        <taxon>Bacillota</taxon>
        <taxon>Clostridia</taxon>
        <taxon>Halanaerobiales</taxon>
        <taxon>Halobacteroidaceae</taxon>
        <taxon>Acetohalobium</taxon>
    </lineage>
</organism>
<dbReference type="Gene3D" id="3.40.1010.10">
    <property type="entry name" value="Cobalt-precorrin-4 Transmethylase, Domain 1"/>
    <property type="match status" value="1"/>
</dbReference>
<dbReference type="HOGENOM" id="CLU_047948_2_0_9"/>
<dbReference type="InterPro" id="IPR035996">
    <property type="entry name" value="4pyrrol_Methylase_sf"/>
</dbReference>
<dbReference type="EMBL" id="CP002105">
    <property type="protein sequence ID" value="ADL12372.1"/>
    <property type="molecule type" value="Genomic_DNA"/>
</dbReference>